<evidence type="ECO:0000313" key="1">
    <source>
        <dbReference type="EMBL" id="MDI3390492.1"/>
    </source>
</evidence>
<sequence length="182" mass="19581">MFANHRRNVEALALLGTLVAIFGELHPVLDQWAQSSTDASCKGLYGEHEVYEDGKPVRKDDERTGRRTLTASQLGRRSVARHVASYTAGQLAGTIAATRALGYRVPAGALLAGAAINAVTHAVIDRCEPLLWLAKQARKDGYIEHCTAVRMNEKGELTAELSGPGTALMELDLLCTKSAVAR</sequence>
<dbReference type="RefSeq" id="WP_282516980.1">
    <property type="nucleotide sequence ID" value="NZ_JASCIR010000050.1"/>
</dbReference>
<dbReference type="Proteomes" id="UP001224661">
    <property type="component" value="Unassembled WGS sequence"/>
</dbReference>
<proteinExistence type="predicted"/>
<evidence type="ECO:0000313" key="2">
    <source>
        <dbReference type="Proteomes" id="UP001224661"/>
    </source>
</evidence>
<name>A0ABT6S1C6_9ACTN</name>
<organism evidence="1 2">
    <name type="scientific">Streptomyces solicavernae</name>
    <dbReference type="NCBI Taxonomy" id="3043614"/>
    <lineage>
        <taxon>Bacteria</taxon>
        <taxon>Bacillati</taxon>
        <taxon>Actinomycetota</taxon>
        <taxon>Actinomycetes</taxon>
        <taxon>Kitasatosporales</taxon>
        <taxon>Streptomycetaceae</taxon>
        <taxon>Streptomyces</taxon>
    </lineage>
</organism>
<comment type="caution">
    <text evidence="1">The sequence shown here is derived from an EMBL/GenBank/DDBJ whole genome shotgun (WGS) entry which is preliminary data.</text>
</comment>
<accession>A0ABT6S1C6</accession>
<keyword evidence="2" id="KW-1185">Reference proteome</keyword>
<protein>
    <submittedName>
        <fullName evidence="1">Uncharacterized protein</fullName>
    </submittedName>
</protein>
<dbReference type="EMBL" id="JASCIR010000050">
    <property type="protein sequence ID" value="MDI3390492.1"/>
    <property type="molecule type" value="Genomic_DNA"/>
</dbReference>
<reference evidence="1 2" key="1">
    <citation type="submission" date="2023-05" db="EMBL/GenBank/DDBJ databases">
        <title>Draft genome sequence of Streptomyces sp. B-S-A8 isolated from a cave soil in Thailand.</title>
        <authorList>
            <person name="Chamroensaksri N."/>
            <person name="Muangham S."/>
        </authorList>
    </citation>
    <scope>NUCLEOTIDE SEQUENCE [LARGE SCALE GENOMIC DNA]</scope>
    <source>
        <strain evidence="1 2">B-S-A8</strain>
    </source>
</reference>
<gene>
    <name evidence="1" type="ORF">QIS99_30500</name>
</gene>